<dbReference type="Proteomes" id="UP000018895">
    <property type="component" value="Unassembled WGS sequence"/>
</dbReference>
<dbReference type="AlphaFoldDB" id="W4QF90"/>
<dbReference type="OrthoDB" id="1683648at2"/>
<evidence type="ECO:0000256" key="4">
    <source>
        <dbReference type="HAMAP-Rule" id="MF_00667"/>
    </source>
</evidence>
<accession>W4QF90</accession>
<evidence type="ECO:0000256" key="3">
    <source>
        <dbReference type="ARBA" id="ARBA00022969"/>
    </source>
</evidence>
<dbReference type="EMBL" id="BAUU01000012">
    <property type="protein sequence ID" value="GAE30592.1"/>
    <property type="molecule type" value="Genomic_DNA"/>
</dbReference>
<comment type="induction">
    <text evidence="4">Expressed only in the forespore compartment of sporulating cells.</text>
</comment>
<evidence type="ECO:0000256" key="2">
    <source>
        <dbReference type="ARBA" id="ARBA00006573"/>
    </source>
</evidence>
<comment type="similarity">
    <text evidence="2 4">Belongs to the SspH family.</text>
</comment>
<dbReference type="NCBIfam" id="TIGR02861">
    <property type="entry name" value="SASP_H"/>
    <property type="match status" value="1"/>
</dbReference>
<dbReference type="GO" id="GO:0030435">
    <property type="term" value="P:sporulation resulting in formation of a cellular spore"/>
    <property type="evidence" value="ECO:0007669"/>
    <property type="project" value="UniProtKB-KW"/>
</dbReference>
<organism evidence="5 6">
    <name type="scientific">Halalkalibacter hemicellulosilyticusJCM 9152</name>
    <dbReference type="NCBI Taxonomy" id="1236971"/>
    <lineage>
        <taxon>Bacteria</taxon>
        <taxon>Bacillati</taxon>
        <taxon>Bacillota</taxon>
        <taxon>Bacilli</taxon>
        <taxon>Bacillales</taxon>
        <taxon>Bacillaceae</taxon>
        <taxon>Halalkalibacter</taxon>
    </lineage>
</organism>
<evidence type="ECO:0000313" key="5">
    <source>
        <dbReference type="EMBL" id="GAE30592.1"/>
    </source>
</evidence>
<keyword evidence="3 4" id="KW-0749">Sporulation</keyword>
<protein>
    <recommendedName>
        <fullName evidence="4">Small, acid-soluble spore protein H</fullName>
        <shortName evidence="4">SASP H</shortName>
    </recommendedName>
</protein>
<comment type="caution">
    <text evidence="5">The sequence shown here is derived from an EMBL/GenBank/DDBJ whole genome shotgun (WGS) entry which is preliminary data.</text>
</comment>
<name>W4QF90_9BACI</name>
<dbReference type="RefSeq" id="WP_035343377.1">
    <property type="nucleotide sequence ID" value="NZ_BAUU01000012.1"/>
</dbReference>
<dbReference type="HAMAP" id="MF_00667">
    <property type="entry name" value="SspH"/>
    <property type="match status" value="1"/>
</dbReference>
<proteinExistence type="evidence at transcript level"/>
<dbReference type="GO" id="GO:0030436">
    <property type="term" value="P:asexual sporulation"/>
    <property type="evidence" value="ECO:0007669"/>
    <property type="project" value="UniProtKB-UniRule"/>
</dbReference>
<sequence>MNTLRAKEISQSPDMKHVTYLDQQIYIQHVDEQNATARIFPLHEPGNEFDVNVDQLIEHH</sequence>
<dbReference type="STRING" id="1236971.JCM9152_2004"/>
<reference evidence="5" key="1">
    <citation type="journal article" date="2014" name="Genome Announc.">
        <title>Draft Genome Sequences of Three Alkaliphilic Bacillus Strains, Bacillus wakoensis JCM 9140T, Bacillus akibai JCM 9157T, and Bacillus hemicellulosilyticus JCM 9152T.</title>
        <authorList>
            <person name="Yuki M."/>
            <person name="Oshima K."/>
            <person name="Suda W."/>
            <person name="Oshida Y."/>
            <person name="Kitamura K."/>
            <person name="Iida T."/>
            <person name="Hattori M."/>
            <person name="Ohkuma M."/>
        </authorList>
    </citation>
    <scope>NUCLEOTIDE SEQUENCE [LARGE SCALE GENOMIC DNA]</scope>
    <source>
        <strain evidence="5">JCM 9152</strain>
    </source>
</reference>
<dbReference type="Pfam" id="PF08141">
    <property type="entry name" value="SspH"/>
    <property type="match status" value="1"/>
</dbReference>
<keyword evidence="6" id="KW-1185">Reference proteome</keyword>
<gene>
    <name evidence="4" type="primary">sspH</name>
    <name evidence="5" type="ORF">JCM9152_2004</name>
</gene>
<dbReference type="GO" id="GO:0042601">
    <property type="term" value="C:endospore-forming forespore"/>
    <property type="evidence" value="ECO:0007669"/>
    <property type="project" value="InterPro"/>
</dbReference>
<evidence type="ECO:0000313" key="6">
    <source>
        <dbReference type="Proteomes" id="UP000018895"/>
    </source>
</evidence>
<evidence type="ECO:0000256" key="1">
    <source>
        <dbReference type="ARBA" id="ARBA00004288"/>
    </source>
</evidence>
<comment type="subcellular location">
    <subcellularLocation>
        <location evidence="1 4">Spore core</location>
    </subcellularLocation>
</comment>
<dbReference type="InterPro" id="IPR012610">
    <property type="entry name" value="SASP_SspH"/>
</dbReference>